<evidence type="ECO:0000259" key="2">
    <source>
        <dbReference type="Pfam" id="PF01782"/>
    </source>
</evidence>
<dbReference type="Pfam" id="PF01782">
    <property type="entry name" value="RimM"/>
    <property type="match status" value="1"/>
</dbReference>
<proteinExistence type="inferred from homology"/>
<comment type="domain">
    <text evidence="1">The PRC barrel domain binds ribosomal protein uS19.</text>
</comment>
<dbReference type="EMBL" id="JAHLQI010000004">
    <property type="protein sequence ID" value="MBU5490805.1"/>
    <property type="molecule type" value="Genomic_DNA"/>
</dbReference>
<comment type="caution">
    <text evidence="4">The sequence shown here is derived from an EMBL/GenBank/DDBJ whole genome shotgun (WGS) entry which is preliminary data.</text>
</comment>
<dbReference type="HAMAP" id="MF_00014">
    <property type="entry name" value="Ribosome_mat_RimM"/>
    <property type="match status" value="1"/>
</dbReference>
<keyword evidence="1" id="KW-0698">rRNA processing</keyword>
<dbReference type="Proteomes" id="UP000783588">
    <property type="component" value="Unassembled WGS sequence"/>
</dbReference>
<dbReference type="RefSeq" id="WP_216470497.1">
    <property type="nucleotide sequence ID" value="NZ_JAHLQI010000004.1"/>
</dbReference>
<sequence>MKKQYLEIGKIVNTHGIRGDIKVQPWCDSPDFLAEFDTLYRKDQSPIVITSAKVHKGCVLMHVEGVDTVEQAQAMRGMTLYMNRDDVELEEGAFFIQDVIGLPVYDERVGREIGVVKEISDGPAGDLYIIQDGKTQHMIPGVPEFLKEVDLENGRVTVHTIEGLLSDEI</sequence>
<comment type="subunit">
    <text evidence="1">Binds ribosomal protein uS19.</text>
</comment>
<organism evidence="4 5">
    <name type="scientific">Butyricicoccus intestinisimiae</name>
    <dbReference type="NCBI Taxonomy" id="2841509"/>
    <lineage>
        <taxon>Bacteria</taxon>
        <taxon>Bacillati</taxon>
        <taxon>Bacillota</taxon>
        <taxon>Clostridia</taxon>
        <taxon>Eubacteriales</taxon>
        <taxon>Butyricicoccaceae</taxon>
        <taxon>Butyricicoccus</taxon>
    </lineage>
</organism>
<evidence type="ECO:0000256" key="1">
    <source>
        <dbReference type="HAMAP-Rule" id="MF_00014"/>
    </source>
</evidence>
<accession>A0ABS6ETK6</accession>
<dbReference type="NCBIfam" id="TIGR02273">
    <property type="entry name" value="16S_RimM"/>
    <property type="match status" value="1"/>
</dbReference>
<comment type="similarity">
    <text evidence="1">Belongs to the RimM family.</text>
</comment>
<name>A0ABS6ETK6_9FIRM</name>
<comment type="subcellular location">
    <subcellularLocation>
        <location evidence="1">Cytoplasm</location>
    </subcellularLocation>
</comment>
<feature type="domain" description="Ribosome maturation factor RimM PRC barrel" evidence="3">
    <location>
        <begin position="97"/>
        <end position="163"/>
    </location>
</feature>
<keyword evidence="1" id="KW-0690">Ribosome biogenesis</keyword>
<evidence type="ECO:0000313" key="5">
    <source>
        <dbReference type="Proteomes" id="UP000783588"/>
    </source>
</evidence>
<keyword evidence="1" id="KW-0963">Cytoplasm</keyword>
<dbReference type="InterPro" id="IPR002676">
    <property type="entry name" value="RimM_N"/>
</dbReference>
<comment type="function">
    <text evidence="1">An accessory protein needed during the final step in the assembly of 30S ribosomal subunit, possibly for assembly of the head region. Essential for efficient processing of 16S rRNA. May be needed both before and after RbfA during the maturation of 16S rRNA. It has affinity for free ribosomal 30S subunits but not for 70S ribosomes.</text>
</comment>
<keyword evidence="1" id="KW-0143">Chaperone</keyword>
<gene>
    <name evidence="1 4" type="primary">rimM</name>
    <name evidence="4" type="ORF">KQI75_09295</name>
</gene>
<dbReference type="InterPro" id="IPR011961">
    <property type="entry name" value="RimM"/>
</dbReference>
<dbReference type="PANTHER" id="PTHR33692">
    <property type="entry name" value="RIBOSOME MATURATION FACTOR RIMM"/>
    <property type="match status" value="1"/>
</dbReference>
<dbReference type="Pfam" id="PF24986">
    <property type="entry name" value="PRC_RimM"/>
    <property type="match status" value="1"/>
</dbReference>
<keyword evidence="5" id="KW-1185">Reference proteome</keyword>
<reference evidence="4 5" key="1">
    <citation type="submission" date="2021-06" db="EMBL/GenBank/DDBJ databases">
        <authorList>
            <person name="Sun Q."/>
            <person name="Li D."/>
        </authorList>
    </citation>
    <scope>NUCLEOTIDE SEQUENCE [LARGE SCALE GENOMIC DNA]</scope>
    <source>
        <strain evidence="4 5">MSJd-7</strain>
    </source>
</reference>
<protein>
    <recommendedName>
        <fullName evidence="1">Ribosome maturation factor RimM</fullName>
    </recommendedName>
</protein>
<dbReference type="InterPro" id="IPR056792">
    <property type="entry name" value="PRC_RimM"/>
</dbReference>
<evidence type="ECO:0000259" key="3">
    <source>
        <dbReference type="Pfam" id="PF24986"/>
    </source>
</evidence>
<feature type="domain" description="RimM N-terminal" evidence="2">
    <location>
        <begin position="8"/>
        <end position="86"/>
    </location>
</feature>
<evidence type="ECO:0000313" key="4">
    <source>
        <dbReference type="EMBL" id="MBU5490805.1"/>
    </source>
</evidence>
<dbReference type="PANTHER" id="PTHR33692:SF1">
    <property type="entry name" value="RIBOSOME MATURATION FACTOR RIMM"/>
    <property type="match status" value="1"/>
</dbReference>